<dbReference type="Gene3D" id="3.40.50.80">
    <property type="entry name" value="Nucleotide-binding domain of ferredoxin-NADP reductase (FNR) module"/>
    <property type="match status" value="1"/>
</dbReference>
<dbReference type="InterPro" id="IPR017927">
    <property type="entry name" value="FAD-bd_FR_type"/>
</dbReference>
<dbReference type="Gene3D" id="2.40.30.10">
    <property type="entry name" value="Translation factors"/>
    <property type="match status" value="1"/>
</dbReference>
<dbReference type="PANTHER" id="PTHR43513:SF3">
    <property type="entry name" value="DIHYDROOROTATE DEHYDROGENASE B (NAD(+)), ELECTRON TRANSFER SUBUNIT-RELATED"/>
    <property type="match status" value="1"/>
</dbReference>
<accession>A0A4Y9AGP6</accession>
<dbReference type="UniPathway" id="UPA00070">
    <property type="reaction ID" value="UER00945"/>
</dbReference>
<protein>
    <recommendedName>
        <fullName evidence="11">Dihydroorotate dehydrogenase B (NAD(+)), electron transfer subunit</fullName>
    </recommendedName>
    <alternativeName>
        <fullName evidence="11">Dihydroorotate oxidase B, electron transfer subunit</fullName>
    </alternativeName>
</protein>
<dbReference type="GO" id="GO:0051537">
    <property type="term" value="F:2 iron, 2 sulfur cluster binding"/>
    <property type="evidence" value="ECO:0007669"/>
    <property type="project" value="UniProtKB-KW"/>
</dbReference>
<keyword evidence="5 11" id="KW-0479">Metal-binding</keyword>
<dbReference type="GO" id="GO:0009055">
    <property type="term" value="F:electron transfer activity"/>
    <property type="evidence" value="ECO:0007669"/>
    <property type="project" value="UniProtKB-UniRule"/>
</dbReference>
<comment type="function">
    <text evidence="11">Responsible for channeling the electrons from the oxidation of dihydroorotate from the FMN redox center in the PyrD type B subunit to the ultimate electron acceptor NAD(+).</text>
</comment>
<dbReference type="PANTHER" id="PTHR43513">
    <property type="entry name" value="DIHYDROOROTATE DEHYDROGENASE B (NAD(+)), ELECTRON TRANSFER SUBUNIT"/>
    <property type="match status" value="1"/>
</dbReference>
<evidence type="ECO:0000256" key="2">
    <source>
        <dbReference type="ARBA" id="ARBA00022448"/>
    </source>
</evidence>
<keyword evidence="10 11" id="KW-0411">Iron-sulfur</keyword>
<evidence type="ECO:0000256" key="13">
    <source>
        <dbReference type="PIRSR" id="PIRSR006816-2"/>
    </source>
</evidence>
<dbReference type="GO" id="GO:0050660">
    <property type="term" value="F:flavin adenine dinucleotide binding"/>
    <property type="evidence" value="ECO:0007669"/>
    <property type="project" value="InterPro"/>
</dbReference>
<dbReference type="InterPro" id="IPR037117">
    <property type="entry name" value="Dihydroorotate_DH_ele_sf"/>
</dbReference>
<evidence type="ECO:0000256" key="3">
    <source>
        <dbReference type="ARBA" id="ARBA00022630"/>
    </source>
</evidence>
<keyword evidence="4 11" id="KW-0001">2Fe-2S</keyword>
<dbReference type="Pfam" id="PF10418">
    <property type="entry name" value="DHODB_Fe-S_bind"/>
    <property type="match status" value="1"/>
</dbReference>
<evidence type="ECO:0000256" key="8">
    <source>
        <dbReference type="ARBA" id="ARBA00022982"/>
    </source>
</evidence>
<feature type="binding site" evidence="11 12">
    <location>
        <begin position="50"/>
        <end position="53"/>
    </location>
    <ligand>
        <name>FAD</name>
        <dbReference type="ChEBI" id="CHEBI:57692"/>
    </ligand>
</feature>
<dbReference type="InterPro" id="IPR019480">
    <property type="entry name" value="Dihydroorotate_DH_Fe-S-bd"/>
</dbReference>
<comment type="pathway">
    <text evidence="11">Pyrimidine metabolism; UMP biosynthesis via de novo pathway; orotate from (S)-dihydroorotate (NAD(+) route): step 1/1.</text>
</comment>
<dbReference type="InterPro" id="IPR017938">
    <property type="entry name" value="Riboflavin_synthase-like_b-brl"/>
</dbReference>
<dbReference type="GO" id="GO:0046872">
    <property type="term" value="F:metal ion binding"/>
    <property type="evidence" value="ECO:0007669"/>
    <property type="project" value="UniProtKB-KW"/>
</dbReference>
<dbReference type="InterPro" id="IPR012165">
    <property type="entry name" value="Cyt_c3_hydrogenase_gsu"/>
</dbReference>
<dbReference type="CDD" id="cd06218">
    <property type="entry name" value="DHOD_e_trans"/>
    <property type="match status" value="1"/>
</dbReference>
<keyword evidence="9 11" id="KW-0408">Iron</keyword>
<dbReference type="InterPro" id="IPR023455">
    <property type="entry name" value="Dihydroorotate_DHASE_ETsu"/>
</dbReference>
<reference evidence="15 16" key="1">
    <citation type="submission" date="2019-03" db="EMBL/GenBank/DDBJ databases">
        <title>Genome sequence of Lentibacillus salicampi ATCC BAA-719.</title>
        <authorList>
            <person name="Maclea K.S."/>
            <person name="Simoes Junior M."/>
        </authorList>
    </citation>
    <scope>NUCLEOTIDE SEQUENCE [LARGE SCALE GENOMIC DNA]</scope>
    <source>
        <strain evidence="15 16">ATCC BAA-719</strain>
    </source>
</reference>
<feature type="binding site" evidence="11 13">
    <location>
        <position position="223"/>
    </location>
    <ligand>
        <name>[2Fe-2S] cluster</name>
        <dbReference type="ChEBI" id="CHEBI:190135"/>
    </ligand>
</feature>
<dbReference type="InterPro" id="IPR039261">
    <property type="entry name" value="FNR_nucleotide-bd"/>
</dbReference>
<dbReference type="EMBL" id="SRHY01000001">
    <property type="protein sequence ID" value="TFJ94585.1"/>
    <property type="molecule type" value="Genomic_DNA"/>
</dbReference>
<comment type="cofactor">
    <cofactor evidence="13">
        <name>[2Fe-2S] cluster</name>
        <dbReference type="ChEBI" id="CHEBI:190135"/>
    </cofactor>
    <text evidence="13">Binds 1 [2Fe-2S] cluster per subunit.</text>
</comment>
<comment type="subunit">
    <text evidence="11">Heterotetramer of 2 PyrK and 2 PyrD type B subunits.</text>
</comment>
<feature type="binding site" evidence="11 13">
    <location>
        <position position="220"/>
    </location>
    <ligand>
        <name>[2Fe-2S] cluster</name>
        <dbReference type="ChEBI" id="CHEBI:190135"/>
    </ligand>
</feature>
<dbReference type="Proteomes" id="UP000298484">
    <property type="component" value="Unassembled WGS sequence"/>
</dbReference>
<dbReference type="GO" id="GO:0016491">
    <property type="term" value="F:oxidoreductase activity"/>
    <property type="evidence" value="ECO:0007669"/>
    <property type="project" value="InterPro"/>
</dbReference>
<organism evidence="15 16">
    <name type="scientific">Lentibacillus salicampi</name>
    <dbReference type="NCBI Taxonomy" id="175306"/>
    <lineage>
        <taxon>Bacteria</taxon>
        <taxon>Bacillati</taxon>
        <taxon>Bacillota</taxon>
        <taxon>Bacilli</taxon>
        <taxon>Bacillales</taxon>
        <taxon>Bacillaceae</taxon>
        <taxon>Lentibacillus</taxon>
    </lineage>
</organism>
<evidence type="ECO:0000256" key="5">
    <source>
        <dbReference type="ARBA" id="ARBA00022723"/>
    </source>
</evidence>
<name>A0A4Y9AGP6_9BACI</name>
<evidence type="ECO:0000256" key="7">
    <source>
        <dbReference type="ARBA" id="ARBA00022975"/>
    </source>
</evidence>
<keyword evidence="6 11" id="KW-0274">FAD</keyword>
<comment type="similarity">
    <text evidence="1 11">Belongs to the PyrK family.</text>
</comment>
<evidence type="ECO:0000256" key="6">
    <source>
        <dbReference type="ARBA" id="ARBA00022827"/>
    </source>
</evidence>
<evidence type="ECO:0000256" key="1">
    <source>
        <dbReference type="ARBA" id="ARBA00006422"/>
    </source>
</evidence>
<dbReference type="GO" id="GO:0044205">
    <property type="term" value="P:'de novo' UMP biosynthetic process"/>
    <property type="evidence" value="ECO:0007669"/>
    <property type="project" value="UniProtKB-UniRule"/>
</dbReference>
<dbReference type="InterPro" id="IPR050353">
    <property type="entry name" value="PyrK_electron_transfer"/>
</dbReference>
<evidence type="ECO:0000256" key="11">
    <source>
        <dbReference type="HAMAP-Rule" id="MF_01211"/>
    </source>
</evidence>
<feature type="binding site" evidence="11 12">
    <location>
        <begin position="74"/>
        <end position="75"/>
    </location>
    <ligand>
        <name>FAD</name>
        <dbReference type="ChEBI" id="CHEBI:57692"/>
    </ligand>
</feature>
<keyword evidence="3 11" id="KW-0285">Flavoprotein</keyword>
<comment type="cofactor">
    <cofactor evidence="11 12">
        <name>FAD</name>
        <dbReference type="ChEBI" id="CHEBI:57692"/>
    </cofactor>
    <text evidence="11 12">Binds 1 FAD per subunit.</text>
</comment>
<evidence type="ECO:0000259" key="14">
    <source>
        <dbReference type="PROSITE" id="PS51384"/>
    </source>
</evidence>
<evidence type="ECO:0000256" key="12">
    <source>
        <dbReference type="PIRSR" id="PIRSR006816-1"/>
    </source>
</evidence>
<dbReference type="AlphaFoldDB" id="A0A4Y9AGP6"/>
<proteinExistence type="inferred from homology"/>
<evidence type="ECO:0000313" key="16">
    <source>
        <dbReference type="Proteomes" id="UP000298484"/>
    </source>
</evidence>
<comment type="cofactor">
    <cofactor evidence="11">
        <name>[2Fe-2S] cluster</name>
        <dbReference type="ChEBI" id="CHEBI:190135"/>
    </cofactor>
    <text evidence="11">Binds 1 [2Fe-2S] cluster per subunit.</text>
</comment>
<dbReference type="Gene3D" id="2.10.240.10">
    <property type="entry name" value="Dihydroorotate dehydrogenase, electron transfer subunit"/>
    <property type="match status" value="1"/>
</dbReference>
<dbReference type="HAMAP" id="MF_01211">
    <property type="entry name" value="DHODB_Fe_S_bind"/>
    <property type="match status" value="1"/>
</dbReference>
<evidence type="ECO:0000256" key="4">
    <source>
        <dbReference type="ARBA" id="ARBA00022714"/>
    </source>
</evidence>
<keyword evidence="2 11" id="KW-0813">Transport</keyword>
<comment type="caution">
    <text evidence="11">Lacks conserved residue(s) required for the propagation of feature annotation.</text>
</comment>
<keyword evidence="16" id="KW-1185">Reference proteome</keyword>
<dbReference type="PIRSF" id="PIRSF006816">
    <property type="entry name" value="Cyc3_hyd_g"/>
    <property type="match status" value="1"/>
</dbReference>
<feature type="binding site" evidence="11 13">
    <location>
        <position position="215"/>
    </location>
    <ligand>
        <name>[2Fe-2S] cluster</name>
        <dbReference type="ChEBI" id="CHEBI:190135"/>
    </ligand>
</feature>
<feature type="binding site" evidence="11 13">
    <location>
        <position position="237"/>
    </location>
    <ligand>
        <name>[2Fe-2S] cluster</name>
        <dbReference type="ChEBI" id="CHEBI:190135"/>
    </ligand>
</feature>
<dbReference type="SUPFAM" id="SSF63380">
    <property type="entry name" value="Riboflavin synthase domain-like"/>
    <property type="match status" value="1"/>
</dbReference>
<dbReference type="SUPFAM" id="SSF52343">
    <property type="entry name" value="Ferredoxin reductase-like, C-terminal NADP-linked domain"/>
    <property type="match status" value="1"/>
</dbReference>
<comment type="caution">
    <text evidence="15">The sequence shown here is derived from an EMBL/GenBank/DDBJ whole genome shotgun (WGS) entry which is preliminary data.</text>
</comment>
<feature type="domain" description="FAD-binding FR-type" evidence="14">
    <location>
        <begin position="2"/>
        <end position="99"/>
    </location>
</feature>
<keyword evidence="8 11" id="KW-0249">Electron transport</keyword>
<evidence type="ECO:0000256" key="9">
    <source>
        <dbReference type="ARBA" id="ARBA00023004"/>
    </source>
</evidence>
<evidence type="ECO:0000313" key="15">
    <source>
        <dbReference type="EMBL" id="TFJ94585.1"/>
    </source>
</evidence>
<sequence>MKKCVEMTVHSIQQVAFNTFEMTLKNTYIAQVAMPGQFLHLMAEGHTLRRPLSIADIDRRQETITILFKQIGQGTKQLADCREGMKLDAIGPAGYGFSYDKSMKTALLIGGGVGIPPLYFLGKELRRHGVHVKAVLGFQSEKHVFYEEKFQGMGETYVMTNDGSYGNRGFVTDGVDLSGTFVQYFSCGPIPMLQAITNKLKDHPGSISLEARLGCGVGACFACAIPANLEGGYRKICTDGPVFAAGEVVL</sequence>
<keyword evidence="7 11" id="KW-0665">Pyrimidine biosynthesis</keyword>
<gene>
    <name evidence="11" type="primary">pyrK</name>
    <name evidence="15" type="ORF">E4U82_01325</name>
</gene>
<dbReference type="OrthoDB" id="9778346at2"/>
<dbReference type="RefSeq" id="WP_135108230.1">
    <property type="nucleotide sequence ID" value="NZ_SRHY01000001.1"/>
</dbReference>
<dbReference type="PROSITE" id="PS51384">
    <property type="entry name" value="FAD_FR"/>
    <property type="match status" value="1"/>
</dbReference>
<evidence type="ECO:0000256" key="10">
    <source>
        <dbReference type="ARBA" id="ARBA00023014"/>
    </source>
</evidence>